<dbReference type="InterPro" id="IPR056884">
    <property type="entry name" value="NPHP3-like_N"/>
</dbReference>
<keyword evidence="2 3" id="KW-0040">ANK repeat</keyword>
<evidence type="ECO:0000256" key="2">
    <source>
        <dbReference type="ARBA" id="ARBA00023043"/>
    </source>
</evidence>
<keyword evidence="4" id="KW-1133">Transmembrane helix</keyword>
<accession>A0A179IJ16</accession>
<feature type="repeat" description="ANK" evidence="3">
    <location>
        <begin position="1125"/>
        <end position="1157"/>
    </location>
</feature>
<sequence>MPPEAPATLVDNAVKTAVPLWQDCLVSLAFPEMESRFRTMDAAANGTCAWVLTHSEFVRWVACDGGLLWIKGNPGSGKSTLLKYVLEHCHADRRHLYLSFFFHGRGSELQRTRLGLFRSLLHQILHHMPDALPHLLQDYQLMRTRYGAKLQWYGVDLCTHLESALSTVLQTQTVYIFVDALDECGKDDGGRLLRDFRRLFEKVNPFKGNALRICFTCRHQPEWKWQPEYEILVDQQNRDDISVYVQAQLSCIDARFSRPVVEGSQGSFLWAHLAVKRVLDKVDCRTWRAIEDDILPIPPELNAMYGALMEGAGSDSIKLAQWICFSARPLSIAELRWAMFIEPGCQHSSLAGCEADAGFVPNDAMMKKIVGELSRGLIETDQVSDTRQVVQFIHQSVKDYFVNEFLGGVSSVPGKTIARANVVARTESAHRLLSRICLRYLAMKEVQELAGLNNGMEVCNFALLPYATSSWVTHLRRSDIGDSFAWLPTACEMDKWVELCQTLQRYSPDCPPRGTTLIHVLSRYGIVGALAAALPMRYGETDVGDEHGRSPLSWAAASGQKAAVQMLLSTRRVLLNTTDRDGWTPLWYAAANMHQAMIQMLLTEYGANVHVTDKNGQTLTTWAASNGQTAITKLLLATGKASANARDRRGWTPLLSAACHGHQDIVEQLLHIDVDLVWDTAFDVQLLQLGAAAATIIFADFLFGLIWLKHADVFSRPRRFISCLPGMLSFSLASGKLYRRWMGGSLERRRLLPQAPELEHAPGNIDICSGGWYSRVLLIWAMERENKSVIALLLAKAKIYINHKDRFGRTILLWAAEDGYTNSVKILLAMAGVNADDKDNRGDTPLLCAARNEQAVIVKDLIATDKVNINASNYDGQTPLLAAAKNGDGATVQQLLASPVVHVDAADKYGITPLLWAAINAHESVVEQLLINDASVELRQLPLISGALPFDIVNAHLPEHYHHPNLTGINWCNFSPLRSEKPHRAVVRLLLPDASGILHDRIMDCFDGNDWCGKVLLFWAARKGYTTIVDLLANSDEIIANASDGRVEAILQQLGTDRENRRHESPREFPPRERAQFDAIRHVNINTTDPYNRAPLQLAAMAGHEDIVQQFLALQAVDIDVKDFFGYTPLLWAALNKQQGIARQLLRKGASIDWEDPTLWPWLQRIARLLARPIITYYYLLACFFSMVANGSFYYFFKSHRAAVVRLLLPDGSSFLQSGVQIDVELEGWFSRTLLLWAVEERFEAIVDLLVDVRRVDVNGEAMVRLLLAKETIVVDVQDRDGRTALSWAAANGHETIVKLLMDNGSVVTIGDKTGREPARFAADNGRNDIVDLLESGTRRYEKRPVPLTSSAAT</sequence>
<dbReference type="Proteomes" id="UP000243081">
    <property type="component" value="Unassembled WGS sequence"/>
</dbReference>
<feature type="repeat" description="ANK" evidence="3">
    <location>
        <begin position="1281"/>
        <end position="1313"/>
    </location>
</feature>
<dbReference type="Pfam" id="PF24883">
    <property type="entry name" value="NPHP3_N"/>
    <property type="match status" value="1"/>
</dbReference>
<comment type="caution">
    <text evidence="6">The sequence shown here is derived from an EMBL/GenBank/DDBJ whole genome shotgun (WGS) entry which is preliminary data.</text>
</comment>
<evidence type="ECO:0000256" key="1">
    <source>
        <dbReference type="ARBA" id="ARBA00022737"/>
    </source>
</evidence>
<evidence type="ECO:0000256" key="4">
    <source>
        <dbReference type="SAM" id="Phobius"/>
    </source>
</evidence>
<dbReference type="PROSITE" id="PS50297">
    <property type="entry name" value="ANK_REP_REGION"/>
    <property type="match status" value="4"/>
</dbReference>
<dbReference type="EMBL" id="LUKN01001029">
    <property type="protein sequence ID" value="OAR01719.1"/>
    <property type="molecule type" value="Genomic_DNA"/>
</dbReference>
<dbReference type="SUPFAM" id="SSF48403">
    <property type="entry name" value="Ankyrin repeat"/>
    <property type="match status" value="2"/>
</dbReference>
<dbReference type="PROSITE" id="PS50088">
    <property type="entry name" value="ANK_REPEAT"/>
    <property type="match status" value="7"/>
</dbReference>
<feature type="repeat" description="ANK" evidence="3">
    <location>
        <begin position="909"/>
        <end position="941"/>
    </location>
</feature>
<proteinExistence type="predicted"/>
<keyword evidence="4" id="KW-0472">Membrane</keyword>
<name>A0A179IJ16_CORDF</name>
<feature type="transmembrane region" description="Helical" evidence="4">
    <location>
        <begin position="686"/>
        <end position="708"/>
    </location>
</feature>
<feature type="repeat" description="ANK" evidence="3">
    <location>
        <begin position="1091"/>
        <end position="1124"/>
    </location>
</feature>
<dbReference type="InterPro" id="IPR027417">
    <property type="entry name" value="P-loop_NTPase"/>
</dbReference>
<dbReference type="InterPro" id="IPR036770">
    <property type="entry name" value="Ankyrin_rpt-contain_sf"/>
</dbReference>
<feature type="repeat" description="ANK" evidence="3">
    <location>
        <begin position="581"/>
        <end position="614"/>
    </location>
</feature>
<feature type="repeat" description="ANK" evidence="3">
    <location>
        <begin position="649"/>
        <end position="676"/>
    </location>
</feature>
<evidence type="ECO:0000256" key="3">
    <source>
        <dbReference type="PROSITE-ProRule" id="PRU00023"/>
    </source>
</evidence>
<dbReference type="OrthoDB" id="7464126at2759"/>
<protein>
    <recommendedName>
        <fullName evidence="5">Nephrocystin 3-like N-terminal domain-containing protein</fullName>
    </recommendedName>
</protein>
<feature type="repeat" description="ANK" evidence="3">
    <location>
        <begin position="875"/>
        <end position="908"/>
    </location>
</feature>
<dbReference type="PANTHER" id="PTHR24198:SF165">
    <property type="entry name" value="ANKYRIN REPEAT-CONTAINING PROTEIN-RELATED"/>
    <property type="match status" value="1"/>
</dbReference>
<evidence type="ECO:0000313" key="7">
    <source>
        <dbReference type="Proteomes" id="UP000243081"/>
    </source>
</evidence>
<dbReference type="Gene3D" id="3.40.50.300">
    <property type="entry name" value="P-loop containing nucleotide triphosphate hydrolases"/>
    <property type="match status" value="1"/>
</dbReference>
<gene>
    <name evidence="6" type="ORF">LLEC1_03252</name>
</gene>
<dbReference type="Pfam" id="PF00023">
    <property type="entry name" value="Ank"/>
    <property type="match status" value="1"/>
</dbReference>
<dbReference type="PANTHER" id="PTHR24198">
    <property type="entry name" value="ANKYRIN REPEAT AND PROTEIN KINASE DOMAIN-CONTAINING PROTEIN"/>
    <property type="match status" value="1"/>
</dbReference>
<dbReference type="SUPFAM" id="SSF52540">
    <property type="entry name" value="P-loop containing nucleoside triphosphate hydrolases"/>
    <property type="match status" value="1"/>
</dbReference>
<feature type="domain" description="Nephrocystin 3-like N-terminal" evidence="5">
    <location>
        <begin position="46"/>
        <end position="218"/>
    </location>
</feature>
<evidence type="ECO:0000259" key="5">
    <source>
        <dbReference type="Pfam" id="PF24883"/>
    </source>
</evidence>
<keyword evidence="7" id="KW-1185">Reference proteome</keyword>
<feature type="transmembrane region" description="Helical" evidence="4">
    <location>
        <begin position="720"/>
        <end position="738"/>
    </location>
</feature>
<organism evidence="6 7">
    <name type="scientific">Cordyceps confragosa</name>
    <name type="common">Lecanicillium lecanii</name>
    <dbReference type="NCBI Taxonomy" id="2714763"/>
    <lineage>
        <taxon>Eukaryota</taxon>
        <taxon>Fungi</taxon>
        <taxon>Dikarya</taxon>
        <taxon>Ascomycota</taxon>
        <taxon>Pezizomycotina</taxon>
        <taxon>Sordariomycetes</taxon>
        <taxon>Hypocreomycetidae</taxon>
        <taxon>Hypocreales</taxon>
        <taxon>Cordycipitaceae</taxon>
        <taxon>Akanthomyces</taxon>
    </lineage>
</organism>
<dbReference type="Pfam" id="PF13637">
    <property type="entry name" value="Ank_4"/>
    <property type="match status" value="1"/>
</dbReference>
<evidence type="ECO:0000313" key="6">
    <source>
        <dbReference type="EMBL" id="OAR01719.1"/>
    </source>
</evidence>
<keyword evidence="4" id="KW-0812">Transmembrane</keyword>
<reference evidence="6 7" key="1">
    <citation type="submission" date="2016-03" db="EMBL/GenBank/DDBJ databases">
        <title>Fine-scale spatial genetic structure of a fungal parasite of coffee scale insects.</title>
        <authorList>
            <person name="Jackson D."/>
            <person name="Zemenick K.A."/>
            <person name="Malloure B."/>
            <person name="Quandt C.A."/>
            <person name="James T.Y."/>
        </authorList>
    </citation>
    <scope>NUCLEOTIDE SEQUENCE [LARGE SCALE GENOMIC DNA]</scope>
    <source>
        <strain evidence="6 7">UM487</strain>
    </source>
</reference>
<dbReference type="Pfam" id="PF12796">
    <property type="entry name" value="Ank_2"/>
    <property type="match status" value="4"/>
</dbReference>
<dbReference type="Gene3D" id="1.25.40.20">
    <property type="entry name" value="Ankyrin repeat-containing domain"/>
    <property type="match status" value="5"/>
</dbReference>
<feature type="transmembrane region" description="Helical" evidence="4">
    <location>
        <begin position="1177"/>
        <end position="1197"/>
    </location>
</feature>
<dbReference type="InterPro" id="IPR002110">
    <property type="entry name" value="Ankyrin_rpt"/>
</dbReference>
<keyword evidence="1" id="KW-0677">Repeat</keyword>
<dbReference type="SMART" id="SM00248">
    <property type="entry name" value="ANK"/>
    <property type="match status" value="14"/>
</dbReference>